<accession>A0A565AX53</accession>
<evidence type="ECO:0000313" key="2">
    <source>
        <dbReference type="EMBL" id="VVA93991.1"/>
    </source>
</evidence>
<dbReference type="PANTHER" id="PTHR47584:SF14">
    <property type="entry name" value="L10-INTERACTING MYB DOMAIN-CONTAINING PROTEIN-LIKE"/>
    <property type="match status" value="1"/>
</dbReference>
<dbReference type="AlphaFoldDB" id="A0A565AX53"/>
<dbReference type="Proteomes" id="UP000489600">
    <property type="component" value="Unassembled WGS sequence"/>
</dbReference>
<feature type="compositionally biased region" description="Polar residues" evidence="1">
    <location>
        <begin position="95"/>
        <end position="110"/>
    </location>
</feature>
<feature type="region of interest" description="Disordered" evidence="1">
    <location>
        <begin position="87"/>
        <end position="129"/>
    </location>
</feature>
<organism evidence="2 3">
    <name type="scientific">Arabis nemorensis</name>
    <dbReference type="NCBI Taxonomy" id="586526"/>
    <lineage>
        <taxon>Eukaryota</taxon>
        <taxon>Viridiplantae</taxon>
        <taxon>Streptophyta</taxon>
        <taxon>Embryophyta</taxon>
        <taxon>Tracheophyta</taxon>
        <taxon>Spermatophyta</taxon>
        <taxon>Magnoliopsida</taxon>
        <taxon>eudicotyledons</taxon>
        <taxon>Gunneridae</taxon>
        <taxon>Pentapetalae</taxon>
        <taxon>rosids</taxon>
        <taxon>malvids</taxon>
        <taxon>Brassicales</taxon>
        <taxon>Brassicaceae</taxon>
        <taxon>Arabideae</taxon>
        <taxon>Arabis</taxon>
    </lineage>
</organism>
<name>A0A565AX53_9BRAS</name>
<evidence type="ECO:0000313" key="3">
    <source>
        <dbReference type="Proteomes" id="UP000489600"/>
    </source>
</evidence>
<comment type="caution">
    <text evidence="2">The sequence shown here is derived from an EMBL/GenBank/DDBJ whole genome shotgun (WGS) entry which is preliminary data.</text>
</comment>
<dbReference type="InterPro" id="IPR045026">
    <property type="entry name" value="LIMYB"/>
</dbReference>
<sequence>MFGLEWKYNKFRNRLDTVKRQYEVYKRVIPDSSGVKFYEETGAIEMPFTWWENLIKEKPEAKTFRNYPSHDIPLIENLFSEVSISAAKSVEDSEPNSQPEAQNHSDQPQRTNKRSRSKQSKSSQKMSKADQWDRVLDLIEDQGRFFMGGRESFYTYSSAACVKEMEEMIFLNQLCCQ</sequence>
<dbReference type="PANTHER" id="PTHR47584">
    <property type="match status" value="1"/>
</dbReference>
<dbReference type="EMBL" id="CABITT030000002">
    <property type="protein sequence ID" value="VVA93991.1"/>
    <property type="molecule type" value="Genomic_DNA"/>
</dbReference>
<proteinExistence type="predicted"/>
<gene>
    <name evidence="2" type="ORF">ANE_LOCUS4436</name>
</gene>
<evidence type="ECO:0000256" key="1">
    <source>
        <dbReference type="SAM" id="MobiDB-lite"/>
    </source>
</evidence>
<protein>
    <recommendedName>
        <fullName evidence="4">Myb/SANT-like domain-containing protein</fullName>
    </recommendedName>
</protein>
<evidence type="ECO:0008006" key="4">
    <source>
        <dbReference type="Google" id="ProtNLM"/>
    </source>
</evidence>
<dbReference type="OrthoDB" id="1109480at2759"/>
<keyword evidence="3" id="KW-1185">Reference proteome</keyword>
<reference evidence="2" key="1">
    <citation type="submission" date="2019-07" db="EMBL/GenBank/DDBJ databases">
        <authorList>
            <person name="Dittberner H."/>
        </authorList>
    </citation>
    <scope>NUCLEOTIDE SEQUENCE [LARGE SCALE GENOMIC DNA]</scope>
</reference>